<dbReference type="Gene3D" id="1.10.357.10">
    <property type="entry name" value="Tetracycline Repressor, domain 2"/>
    <property type="match status" value="1"/>
</dbReference>
<name>A0A8J3ICR7_9CHLR</name>
<evidence type="ECO:0000256" key="3">
    <source>
        <dbReference type="ARBA" id="ARBA00023163"/>
    </source>
</evidence>
<keyword evidence="3" id="KW-0804">Transcription</keyword>
<evidence type="ECO:0000259" key="5">
    <source>
        <dbReference type="PROSITE" id="PS50977"/>
    </source>
</evidence>
<protein>
    <recommendedName>
        <fullName evidence="5">HTH tetR-type domain-containing protein</fullName>
    </recommendedName>
</protein>
<organism evidence="6 7">
    <name type="scientific">Reticulibacter mediterranei</name>
    <dbReference type="NCBI Taxonomy" id="2778369"/>
    <lineage>
        <taxon>Bacteria</taxon>
        <taxon>Bacillati</taxon>
        <taxon>Chloroflexota</taxon>
        <taxon>Ktedonobacteria</taxon>
        <taxon>Ktedonobacterales</taxon>
        <taxon>Reticulibacteraceae</taxon>
        <taxon>Reticulibacter</taxon>
    </lineage>
</organism>
<dbReference type="Pfam" id="PF00440">
    <property type="entry name" value="TetR_N"/>
    <property type="match status" value="1"/>
</dbReference>
<dbReference type="PRINTS" id="PR00455">
    <property type="entry name" value="HTHTETR"/>
</dbReference>
<evidence type="ECO:0000256" key="1">
    <source>
        <dbReference type="ARBA" id="ARBA00023015"/>
    </source>
</evidence>
<comment type="caution">
    <text evidence="6">The sequence shown here is derived from an EMBL/GenBank/DDBJ whole genome shotgun (WGS) entry which is preliminary data.</text>
</comment>
<evidence type="ECO:0000313" key="6">
    <source>
        <dbReference type="EMBL" id="GHO90073.1"/>
    </source>
</evidence>
<dbReference type="InterPro" id="IPR009057">
    <property type="entry name" value="Homeodomain-like_sf"/>
</dbReference>
<dbReference type="Gene3D" id="1.10.10.60">
    <property type="entry name" value="Homeodomain-like"/>
    <property type="match status" value="1"/>
</dbReference>
<dbReference type="AlphaFoldDB" id="A0A8J3ICR7"/>
<evidence type="ECO:0000256" key="4">
    <source>
        <dbReference type="PROSITE-ProRule" id="PRU00335"/>
    </source>
</evidence>
<feature type="domain" description="HTH tetR-type" evidence="5">
    <location>
        <begin position="17"/>
        <end position="77"/>
    </location>
</feature>
<accession>A0A8J3ICR7</accession>
<evidence type="ECO:0000256" key="2">
    <source>
        <dbReference type="ARBA" id="ARBA00023125"/>
    </source>
</evidence>
<dbReference type="SUPFAM" id="SSF48498">
    <property type="entry name" value="Tetracyclin repressor-like, C-terminal domain"/>
    <property type="match status" value="1"/>
</dbReference>
<dbReference type="RefSeq" id="WP_220201082.1">
    <property type="nucleotide sequence ID" value="NZ_BNJK01000001.1"/>
</dbReference>
<gene>
    <name evidence="6" type="ORF">KSF_001210</name>
</gene>
<dbReference type="PROSITE" id="PS50977">
    <property type="entry name" value="HTH_TETR_2"/>
    <property type="match status" value="1"/>
</dbReference>
<dbReference type="InterPro" id="IPR001647">
    <property type="entry name" value="HTH_TetR"/>
</dbReference>
<keyword evidence="1" id="KW-0805">Transcription regulation</keyword>
<proteinExistence type="predicted"/>
<feature type="DNA-binding region" description="H-T-H motif" evidence="4">
    <location>
        <begin position="40"/>
        <end position="59"/>
    </location>
</feature>
<sequence length="217" mass="24069">MTEKQTEAKKIYQQHRDRQRMALLAAAKKLFIEKGIQGTTLGDIAVEAGVTRVTVYQYFTNQSDIAWAILERIFESSKEVRHNALQLDGTGYERIAACLAGFLQSLIHDPGNFCFLAQFDSMYAGKQDVARLLEMTQRIFGGAPALVTEIIRKGIEDGSLRSNLNPALTAATIVNVALATGVRLTIHRKSVEIEYGHTIEQIFGEACQLLLQGIRTP</sequence>
<evidence type="ECO:0000313" key="7">
    <source>
        <dbReference type="Proteomes" id="UP000597444"/>
    </source>
</evidence>
<dbReference type="EMBL" id="BNJK01000001">
    <property type="protein sequence ID" value="GHO90073.1"/>
    <property type="molecule type" value="Genomic_DNA"/>
</dbReference>
<dbReference type="InterPro" id="IPR036271">
    <property type="entry name" value="Tet_transcr_reg_TetR-rel_C_sf"/>
</dbReference>
<reference evidence="6" key="1">
    <citation type="submission" date="2020-10" db="EMBL/GenBank/DDBJ databases">
        <title>Taxonomic study of unclassified bacteria belonging to the class Ktedonobacteria.</title>
        <authorList>
            <person name="Yabe S."/>
            <person name="Wang C.M."/>
            <person name="Zheng Y."/>
            <person name="Sakai Y."/>
            <person name="Cavaletti L."/>
            <person name="Monciardini P."/>
            <person name="Donadio S."/>
        </authorList>
    </citation>
    <scope>NUCLEOTIDE SEQUENCE</scope>
    <source>
        <strain evidence="6">ID150040</strain>
    </source>
</reference>
<keyword evidence="2 4" id="KW-0238">DNA-binding</keyword>
<dbReference type="Proteomes" id="UP000597444">
    <property type="component" value="Unassembled WGS sequence"/>
</dbReference>
<dbReference type="SUPFAM" id="SSF46689">
    <property type="entry name" value="Homeodomain-like"/>
    <property type="match status" value="1"/>
</dbReference>
<dbReference type="PANTHER" id="PTHR47506">
    <property type="entry name" value="TRANSCRIPTIONAL REGULATORY PROTEIN"/>
    <property type="match status" value="1"/>
</dbReference>
<dbReference type="GO" id="GO:0003677">
    <property type="term" value="F:DNA binding"/>
    <property type="evidence" value="ECO:0007669"/>
    <property type="project" value="UniProtKB-UniRule"/>
</dbReference>
<dbReference type="PANTHER" id="PTHR47506:SF6">
    <property type="entry name" value="HTH-TYPE TRANSCRIPTIONAL REPRESSOR NEMR"/>
    <property type="match status" value="1"/>
</dbReference>
<keyword evidence="7" id="KW-1185">Reference proteome</keyword>